<comment type="similarity">
    <text evidence="1 2">Belongs to the flagella basal body rod proteins family.</text>
</comment>
<dbReference type="InterPro" id="IPR001444">
    <property type="entry name" value="Flag_bb_rod_N"/>
</dbReference>
<dbReference type="RefSeq" id="WP_231417758.1">
    <property type="nucleotide sequence ID" value="NZ_CP126446.1"/>
</dbReference>
<dbReference type="PANTHER" id="PTHR30435">
    <property type="entry name" value="FLAGELLAR PROTEIN"/>
    <property type="match status" value="1"/>
</dbReference>
<dbReference type="NCBIfam" id="TIGR03506">
    <property type="entry name" value="FlgEFG_subfam"/>
    <property type="match status" value="1"/>
</dbReference>
<keyword evidence="6" id="KW-0282">Flagellum</keyword>
<keyword evidence="2" id="KW-0975">Bacterial flagellum</keyword>
<evidence type="ECO:0000313" key="6">
    <source>
        <dbReference type="EMBL" id="WIF97858.1"/>
    </source>
</evidence>
<feature type="domain" description="Flagellar basal body rod protein N-terminal" evidence="3">
    <location>
        <begin position="5"/>
        <end position="35"/>
    </location>
</feature>
<keyword evidence="6" id="KW-0966">Cell projection</keyword>
<gene>
    <name evidence="6" type="ORF">QNI29_19355</name>
</gene>
<accession>A0ABY8UXD3</accession>
<dbReference type="InterPro" id="IPR010930">
    <property type="entry name" value="Flg_bb/hook_C_dom"/>
</dbReference>
<organism evidence="6 7">
    <name type="scientific">Pontibacillus chungwhensis</name>
    <dbReference type="NCBI Taxonomy" id="265426"/>
    <lineage>
        <taxon>Bacteria</taxon>
        <taxon>Bacillati</taxon>
        <taxon>Bacillota</taxon>
        <taxon>Bacilli</taxon>
        <taxon>Bacillales</taxon>
        <taxon>Bacillaceae</taxon>
        <taxon>Pontibacillus</taxon>
    </lineage>
</organism>
<evidence type="ECO:0000259" key="4">
    <source>
        <dbReference type="Pfam" id="PF06429"/>
    </source>
</evidence>
<feature type="domain" description="Flagellar hook protein FlgE/F/G-like D1" evidence="5">
    <location>
        <begin position="114"/>
        <end position="175"/>
    </location>
</feature>
<keyword evidence="7" id="KW-1185">Reference proteome</keyword>
<evidence type="ECO:0000259" key="3">
    <source>
        <dbReference type="Pfam" id="PF00460"/>
    </source>
</evidence>
<protein>
    <submittedName>
        <fullName evidence="6">Flagellar hook-basal body protein</fullName>
    </submittedName>
</protein>
<feature type="domain" description="Flagellar basal-body/hook protein C-terminal" evidence="4">
    <location>
        <begin position="226"/>
        <end position="270"/>
    </location>
</feature>
<comment type="subcellular location">
    <subcellularLocation>
        <location evidence="2">Bacterial flagellum basal body</location>
    </subcellularLocation>
</comment>
<evidence type="ECO:0000313" key="7">
    <source>
        <dbReference type="Proteomes" id="UP001236652"/>
    </source>
</evidence>
<keyword evidence="6" id="KW-0969">Cilium</keyword>
<dbReference type="Pfam" id="PF00460">
    <property type="entry name" value="Flg_bb_rod"/>
    <property type="match status" value="1"/>
</dbReference>
<dbReference type="EMBL" id="CP126446">
    <property type="protein sequence ID" value="WIF97858.1"/>
    <property type="molecule type" value="Genomic_DNA"/>
</dbReference>
<reference evidence="6 7" key="1">
    <citation type="submission" date="2023-05" db="EMBL/GenBank/DDBJ databases">
        <title>Comparative genomics reveals the evidence of polycyclic aromatic hydrocarbons degradation in moderately halophilic genus Pontibacillus.</title>
        <authorList>
            <person name="Yang H."/>
            <person name="Qian Z."/>
        </authorList>
    </citation>
    <scope>NUCLEOTIDE SEQUENCE [LARGE SCALE GENOMIC DNA]</scope>
    <source>
        <strain evidence="7">HN14</strain>
    </source>
</reference>
<dbReference type="Proteomes" id="UP001236652">
    <property type="component" value="Chromosome"/>
</dbReference>
<dbReference type="PANTHER" id="PTHR30435:SF19">
    <property type="entry name" value="FLAGELLAR BASAL-BODY ROD PROTEIN FLGG"/>
    <property type="match status" value="1"/>
</dbReference>
<evidence type="ECO:0000259" key="5">
    <source>
        <dbReference type="Pfam" id="PF22692"/>
    </source>
</evidence>
<dbReference type="Pfam" id="PF06429">
    <property type="entry name" value="Flg_bbr_C"/>
    <property type="match status" value="1"/>
</dbReference>
<evidence type="ECO:0000256" key="2">
    <source>
        <dbReference type="RuleBase" id="RU362116"/>
    </source>
</evidence>
<dbReference type="InterPro" id="IPR037925">
    <property type="entry name" value="FlgE/F/G-like"/>
</dbReference>
<dbReference type="Pfam" id="PF22692">
    <property type="entry name" value="LlgE_F_G_D1"/>
    <property type="match status" value="1"/>
</dbReference>
<proteinExistence type="inferred from homology"/>
<dbReference type="SUPFAM" id="SSF117143">
    <property type="entry name" value="Flagellar hook protein flgE"/>
    <property type="match status" value="1"/>
</dbReference>
<dbReference type="InterPro" id="IPR020013">
    <property type="entry name" value="Flagellar_FlgE/F/G"/>
</dbReference>
<name>A0ABY8UXD3_9BACI</name>
<dbReference type="InterPro" id="IPR053967">
    <property type="entry name" value="LlgE_F_G-like_D1"/>
</dbReference>
<sequence length="276" mass="29975">MLRGFYTAASGMLAQQRQQEALSNNLANSTTPGYKADQSSMRAFPELLMQKMGGKEIPTQSGGLTLPVNKDIGGMNTGVYVQEEIPDFAQGDIRETGILSDMALINGNIPDESGALFFTVQNENGEQRYTRNGNFTVDGQGFLTTHAGNYVLDQNGARIQTGGMDFNVTSDGILEAGGQATPLGLTYTNDVNQMVKEGGNLFRFDGGEGEAVQNARTTGDVTFSVQQNALERSNVDASKTMVDMMNSYRLFETNQKVLKAYDQSMDKAVNEIARVR</sequence>
<evidence type="ECO:0000256" key="1">
    <source>
        <dbReference type="ARBA" id="ARBA00009677"/>
    </source>
</evidence>